<dbReference type="Proteomes" id="UP001439008">
    <property type="component" value="Unassembled WGS sequence"/>
</dbReference>
<accession>A0ABV2AJ40</accession>
<name>A0ABV2AJ40_9EUKA</name>
<dbReference type="SUPFAM" id="SSF48371">
    <property type="entry name" value="ARM repeat"/>
    <property type="match status" value="1"/>
</dbReference>
<organism evidence="1 2">
    <name type="scientific">Bonamia ostreae</name>
    <dbReference type="NCBI Taxonomy" id="126728"/>
    <lineage>
        <taxon>Eukaryota</taxon>
        <taxon>Sar</taxon>
        <taxon>Rhizaria</taxon>
        <taxon>Endomyxa</taxon>
        <taxon>Ascetosporea</taxon>
        <taxon>Haplosporida</taxon>
        <taxon>Bonamia</taxon>
    </lineage>
</organism>
<evidence type="ECO:0000313" key="2">
    <source>
        <dbReference type="Proteomes" id="UP001439008"/>
    </source>
</evidence>
<protein>
    <submittedName>
        <fullName evidence="1">DnaJ subfamily C member 13</fullName>
    </submittedName>
</protein>
<sequence length="440" mass="50303">MSLTKFSKAYCFGLISKIRYFFARTKIIMATFISTNMKRVKDFTLSKMPSPIAGNDYNSAGISILVSSLLDNDPRTKEASLDVIINVLSREDDNPNNINKKQLTPHLDDLVTNISALILEIDLNDDKNSLNTKILSLIALLFKESDFIGKQNRDSLVSGLKKAKTKIIKLSFKPDYNLLHSSLIIFKNMLLYGGENFDNNISLLILYNAIIPKYFLLFTSAKMINKDGHKTVYGDEAERQNIKSQTVLCISLLARIPQIEQYLLKLFPKGIENFIETVLDENQIDEKTKIDPKNNGKTTTFPKDISAPNIETALKWSYFLGSVFSKNFISPKFVWDETSRTDLDNFLETELENLVLKRNLNKDAIYNWKSAEPNFENDRTKVLFGDFYLVPLLDKADFDHVGLSKQMEFMEDLIVEVAVSKNVKEIFVKAILFVYEKIEN</sequence>
<gene>
    <name evidence="1" type="primary">DNAJC13</name>
    <name evidence="1" type="ORF">MHBO_001469</name>
</gene>
<evidence type="ECO:0000313" key="1">
    <source>
        <dbReference type="EMBL" id="MES1919680.1"/>
    </source>
</evidence>
<dbReference type="EMBL" id="JBDODL010000364">
    <property type="protein sequence ID" value="MES1919680.1"/>
    <property type="molecule type" value="Genomic_DNA"/>
</dbReference>
<keyword evidence="2" id="KW-1185">Reference proteome</keyword>
<comment type="caution">
    <text evidence="1">The sequence shown here is derived from an EMBL/GenBank/DDBJ whole genome shotgun (WGS) entry which is preliminary data.</text>
</comment>
<feature type="non-terminal residue" evidence="1">
    <location>
        <position position="440"/>
    </location>
</feature>
<reference evidence="1 2" key="1">
    <citation type="journal article" date="2024" name="BMC Biol.">
        <title>Comparative genomics of Ascetosporea gives new insight into the evolutionary basis for animal parasitism in Rhizaria.</title>
        <authorList>
            <person name="Hiltunen Thoren M."/>
            <person name="Onut-Brannstrom I."/>
            <person name="Alfjorden A."/>
            <person name="Peckova H."/>
            <person name="Swords F."/>
            <person name="Hooper C."/>
            <person name="Holzer A.S."/>
            <person name="Bass D."/>
            <person name="Burki F."/>
        </authorList>
    </citation>
    <scope>NUCLEOTIDE SEQUENCE [LARGE SCALE GENOMIC DNA]</scope>
    <source>
        <strain evidence="1">20-A016</strain>
    </source>
</reference>
<proteinExistence type="predicted"/>
<dbReference type="InterPro" id="IPR016024">
    <property type="entry name" value="ARM-type_fold"/>
</dbReference>